<gene>
    <name evidence="1" type="ORF">E5S67_05870</name>
</gene>
<reference evidence="1 2" key="1">
    <citation type="journal article" date="2020" name="Sci. Rep.">
        <title>A novel cyanobacterial geosmin producer, revising GeoA distribution and dispersion patterns in Bacteria.</title>
        <authorList>
            <person name="Churro C."/>
            <person name="Semedo-Aguiar A.P."/>
            <person name="Silva A.D."/>
            <person name="Pereira-Leal J.B."/>
            <person name="Leite R.B."/>
        </authorList>
    </citation>
    <scope>NUCLEOTIDE SEQUENCE [LARGE SCALE GENOMIC DNA]</scope>
    <source>
        <strain evidence="1 2">IPMA8</strain>
    </source>
</reference>
<proteinExistence type="predicted"/>
<accession>A0ABX2D804</accession>
<comment type="caution">
    <text evidence="1">The sequence shown here is derived from an EMBL/GenBank/DDBJ whole genome shotgun (WGS) entry which is preliminary data.</text>
</comment>
<dbReference type="Proteomes" id="UP000702425">
    <property type="component" value="Unassembled WGS sequence"/>
</dbReference>
<dbReference type="InterPro" id="IPR019069">
    <property type="entry name" value="Restrct_endonuc_II_ScaI"/>
</dbReference>
<evidence type="ECO:0000313" key="2">
    <source>
        <dbReference type="Proteomes" id="UP000702425"/>
    </source>
</evidence>
<name>A0ABX2D804_9CYAN</name>
<keyword evidence="2" id="KW-1185">Reference proteome</keyword>
<sequence length="139" mass="16106">MGYFLHELIPLELARRYPEIWRREENATEKDLVCLLNDCFSIEIKTSSSNRNTYGNRSYTQLSTTGIEGKKNKSGYYLVVNFQKFNRNIQGSQVPQINLVRFGWLDREDWQGQAAATGQQAKLSPAVERYKLLQLPTLE</sequence>
<dbReference type="Pfam" id="PF09569">
    <property type="entry name" value="RE_ScaI"/>
    <property type="match status" value="1"/>
</dbReference>
<evidence type="ECO:0000313" key="1">
    <source>
        <dbReference type="EMBL" id="NQE38087.1"/>
    </source>
</evidence>
<organism evidence="1 2">
    <name type="scientific">Microcoleus asticus IPMA8</name>
    <dbReference type="NCBI Taxonomy" id="2563858"/>
    <lineage>
        <taxon>Bacteria</taxon>
        <taxon>Bacillati</taxon>
        <taxon>Cyanobacteriota</taxon>
        <taxon>Cyanophyceae</taxon>
        <taxon>Oscillatoriophycideae</taxon>
        <taxon>Oscillatoriales</taxon>
        <taxon>Microcoleaceae</taxon>
        <taxon>Microcoleus</taxon>
        <taxon>Microcoleus asticus</taxon>
    </lineage>
</organism>
<protein>
    <submittedName>
        <fullName evidence="1">Uncharacterized protein</fullName>
    </submittedName>
</protein>
<dbReference type="EMBL" id="SRRZ01000178">
    <property type="protein sequence ID" value="NQE38087.1"/>
    <property type="molecule type" value="Genomic_DNA"/>
</dbReference>